<evidence type="ECO:0000313" key="2">
    <source>
        <dbReference type="EMBL" id="MBC2668167.1"/>
    </source>
</evidence>
<name>A0A7X1FXI1_9SPHN</name>
<feature type="region of interest" description="Disordered" evidence="1">
    <location>
        <begin position="38"/>
        <end position="57"/>
    </location>
</feature>
<sequence length="322" mass="33259">MSSSPHCPEPRLGSGLALLGRPLFGWLIAAGLGVTNGAHAQPASPPASAAAAATPPAGSVGGMGDVNIYPKRLVIDDRNRLATIGLYNRSASPGEYDIAVGDKLMTPEGNLLEFDAVTDPAARARLRSAAAMLRWSPRRVALGGSEAQTVRVMVRVPPGLAPGEYRSHFTIVSAPPAADALSIDSATGTAPSQGIGVRIVPRFGISIPVIVRVGETTLAVGLKDLALGEGPAGRTINLTITRAGTRSAFGDIRITMAGSKVPVAEVLGVGVYTEVDSRSVQVPLNPKADPRLLVRGARLTATYTDDDTAPGKVLAKQDFVLP</sequence>
<dbReference type="RefSeq" id="WP_185678046.1">
    <property type="nucleotide sequence ID" value="NZ_JACLAX010000002.1"/>
</dbReference>
<accession>A0A7X1FXI1</accession>
<evidence type="ECO:0008006" key="4">
    <source>
        <dbReference type="Google" id="ProtNLM"/>
    </source>
</evidence>
<evidence type="ECO:0000313" key="3">
    <source>
        <dbReference type="Proteomes" id="UP000551327"/>
    </source>
</evidence>
<protein>
    <recommendedName>
        <fullName evidence="4">Molecular chaperone</fullName>
    </recommendedName>
</protein>
<evidence type="ECO:0000256" key="1">
    <source>
        <dbReference type="SAM" id="MobiDB-lite"/>
    </source>
</evidence>
<organism evidence="2 3">
    <name type="scientific">Novosphingobium piscinae</name>
    <dbReference type="NCBI Taxonomy" id="1507448"/>
    <lineage>
        <taxon>Bacteria</taxon>
        <taxon>Pseudomonadati</taxon>
        <taxon>Pseudomonadota</taxon>
        <taxon>Alphaproteobacteria</taxon>
        <taxon>Sphingomonadales</taxon>
        <taxon>Sphingomonadaceae</taxon>
        <taxon>Novosphingobium</taxon>
    </lineage>
</organism>
<keyword evidence="3" id="KW-1185">Reference proteome</keyword>
<proteinExistence type="predicted"/>
<dbReference type="AlphaFoldDB" id="A0A7X1FXI1"/>
<dbReference type="Proteomes" id="UP000551327">
    <property type="component" value="Unassembled WGS sequence"/>
</dbReference>
<comment type="caution">
    <text evidence="2">The sequence shown here is derived from an EMBL/GenBank/DDBJ whole genome shotgun (WGS) entry which is preliminary data.</text>
</comment>
<gene>
    <name evidence="2" type="ORF">H7F53_03285</name>
</gene>
<dbReference type="EMBL" id="JACLAX010000002">
    <property type="protein sequence ID" value="MBC2668167.1"/>
    <property type="molecule type" value="Genomic_DNA"/>
</dbReference>
<reference evidence="2 3" key="1">
    <citation type="submission" date="2020-08" db="EMBL/GenBank/DDBJ databases">
        <title>The genome sequence of type strain Novosphingobium piscinae KCTC 42194.</title>
        <authorList>
            <person name="Liu Y."/>
        </authorList>
    </citation>
    <scope>NUCLEOTIDE SEQUENCE [LARGE SCALE GENOMIC DNA]</scope>
    <source>
        <strain evidence="2 3">KCTC 42194</strain>
    </source>
</reference>